<feature type="transmembrane region" description="Helical" evidence="6">
    <location>
        <begin position="12"/>
        <end position="30"/>
    </location>
</feature>
<protein>
    <submittedName>
        <fullName evidence="7">Cytochrome c oxidase assembly protein</fullName>
    </submittedName>
</protein>
<comment type="subcellular location">
    <subcellularLocation>
        <location evidence="1">Cell membrane</location>
        <topology evidence="1">Multi-pass membrane protein</topology>
    </subcellularLocation>
</comment>
<feature type="transmembrane region" description="Helical" evidence="6">
    <location>
        <begin position="150"/>
        <end position="174"/>
    </location>
</feature>
<feature type="transmembrane region" description="Helical" evidence="6">
    <location>
        <begin position="105"/>
        <end position="130"/>
    </location>
</feature>
<evidence type="ECO:0000313" key="8">
    <source>
        <dbReference type="Proteomes" id="UP001378188"/>
    </source>
</evidence>
<organism evidence="7 8">
    <name type="scientific">Microbaculum marinum</name>
    <dbReference type="NCBI Taxonomy" id="1764581"/>
    <lineage>
        <taxon>Bacteria</taxon>
        <taxon>Pseudomonadati</taxon>
        <taxon>Pseudomonadota</taxon>
        <taxon>Alphaproteobacteria</taxon>
        <taxon>Hyphomicrobiales</taxon>
        <taxon>Tepidamorphaceae</taxon>
        <taxon>Microbaculum</taxon>
    </lineage>
</organism>
<dbReference type="AlphaFoldDB" id="A0AAW9RSK8"/>
<proteinExistence type="predicted"/>
<dbReference type="GO" id="GO:0005886">
    <property type="term" value="C:plasma membrane"/>
    <property type="evidence" value="ECO:0007669"/>
    <property type="project" value="UniProtKB-SubCell"/>
</dbReference>
<keyword evidence="2" id="KW-1003">Cell membrane</keyword>
<dbReference type="InterPro" id="IPR019108">
    <property type="entry name" value="Caa3_assmbl_CtaG-rel"/>
</dbReference>
<evidence type="ECO:0000313" key="7">
    <source>
        <dbReference type="EMBL" id="MEJ8570471.1"/>
    </source>
</evidence>
<reference evidence="7 8" key="1">
    <citation type="submission" date="2024-02" db="EMBL/GenBank/DDBJ databases">
        <title>Genome analysis and characterization of Microbaculum marinisediminis sp. nov., isolated from marine sediment.</title>
        <authorList>
            <person name="Du Z.-J."/>
            <person name="Ye Y.-Q."/>
            <person name="Zhang Z.-R."/>
            <person name="Yuan S.-M."/>
            <person name="Zhang X.-Y."/>
        </authorList>
    </citation>
    <scope>NUCLEOTIDE SEQUENCE [LARGE SCALE GENOMIC DNA]</scope>
    <source>
        <strain evidence="7 8">SDUM1044001</strain>
    </source>
</reference>
<dbReference type="RefSeq" id="WP_340328200.1">
    <property type="nucleotide sequence ID" value="NZ_JAZHOF010000001.1"/>
</dbReference>
<gene>
    <name evidence="7" type="ORF">V3328_03250</name>
</gene>
<evidence type="ECO:0000256" key="1">
    <source>
        <dbReference type="ARBA" id="ARBA00004651"/>
    </source>
</evidence>
<dbReference type="Proteomes" id="UP001378188">
    <property type="component" value="Unassembled WGS sequence"/>
</dbReference>
<evidence type="ECO:0000256" key="3">
    <source>
        <dbReference type="ARBA" id="ARBA00022692"/>
    </source>
</evidence>
<evidence type="ECO:0000256" key="6">
    <source>
        <dbReference type="SAM" id="Phobius"/>
    </source>
</evidence>
<feature type="transmembrane region" description="Helical" evidence="6">
    <location>
        <begin position="73"/>
        <end position="93"/>
    </location>
</feature>
<feature type="transmembrane region" description="Helical" evidence="6">
    <location>
        <begin position="42"/>
        <end position="61"/>
    </location>
</feature>
<keyword evidence="4 6" id="KW-1133">Transmembrane helix</keyword>
<name>A0AAW9RSK8_9HYPH</name>
<sequence>MSDAFGHVTQHMALHIVTMNVAAPLAALFLRNIQIRPLDMLAGWLAPAAVFQLALLWLMHVPAVFEQISRSPAISATTHVALLASAFVFWREVIRLAPTSPWRPIGALLITGKIVCLLGVLLLFAGRPLYALPHAQGPELSGLADQQLAGLLMLIGCPLTYVFGATIVASRWLLRMDRPDLAPRTGTGAA</sequence>
<keyword evidence="5 6" id="KW-0472">Membrane</keyword>
<keyword evidence="8" id="KW-1185">Reference proteome</keyword>
<keyword evidence="3 6" id="KW-0812">Transmembrane</keyword>
<accession>A0AAW9RSK8</accession>
<evidence type="ECO:0000256" key="5">
    <source>
        <dbReference type="ARBA" id="ARBA00023136"/>
    </source>
</evidence>
<dbReference type="EMBL" id="JAZHOF010000001">
    <property type="protein sequence ID" value="MEJ8570471.1"/>
    <property type="molecule type" value="Genomic_DNA"/>
</dbReference>
<comment type="caution">
    <text evidence="7">The sequence shown here is derived from an EMBL/GenBank/DDBJ whole genome shotgun (WGS) entry which is preliminary data.</text>
</comment>
<dbReference type="Pfam" id="PF09678">
    <property type="entry name" value="Caa3_CtaG"/>
    <property type="match status" value="1"/>
</dbReference>
<evidence type="ECO:0000256" key="4">
    <source>
        <dbReference type="ARBA" id="ARBA00022989"/>
    </source>
</evidence>
<evidence type="ECO:0000256" key="2">
    <source>
        <dbReference type="ARBA" id="ARBA00022475"/>
    </source>
</evidence>